<dbReference type="InterPro" id="IPR038765">
    <property type="entry name" value="Papain-like_cys_pep_sf"/>
</dbReference>
<evidence type="ECO:0000259" key="9">
    <source>
        <dbReference type="PROSITE" id="PS50235"/>
    </source>
</evidence>
<dbReference type="GO" id="GO:0006508">
    <property type="term" value="P:proteolysis"/>
    <property type="evidence" value="ECO:0007669"/>
    <property type="project" value="UniProtKB-KW"/>
</dbReference>
<keyword evidence="8" id="KW-0812">Transmembrane</keyword>
<evidence type="ECO:0000313" key="10">
    <source>
        <dbReference type="EMBL" id="ETO13550.1"/>
    </source>
</evidence>
<organism evidence="10 11">
    <name type="scientific">Reticulomyxa filosa</name>
    <dbReference type="NCBI Taxonomy" id="46433"/>
    <lineage>
        <taxon>Eukaryota</taxon>
        <taxon>Sar</taxon>
        <taxon>Rhizaria</taxon>
        <taxon>Retaria</taxon>
        <taxon>Foraminifera</taxon>
        <taxon>Monothalamids</taxon>
        <taxon>Reticulomyxidae</taxon>
        <taxon>Reticulomyxa</taxon>
    </lineage>
</organism>
<gene>
    <name evidence="10" type="ORF">RFI_23821</name>
</gene>
<keyword evidence="11" id="KW-1185">Reference proteome</keyword>
<accession>X6MKF1</accession>
<feature type="domain" description="USP" evidence="9">
    <location>
        <begin position="1"/>
        <end position="409"/>
    </location>
</feature>
<evidence type="ECO:0000256" key="4">
    <source>
        <dbReference type="ARBA" id="ARBA00022670"/>
    </source>
</evidence>
<dbReference type="SUPFAM" id="SSF54001">
    <property type="entry name" value="Cysteine proteinases"/>
    <property type="match status" value="1"/>
</dbReference>
<keyword evidence="6" id="KW-0378">Hydrolase</keyword>
<dbReference type="Proteomes" id="UP000023152">
    <property type="component" value="Unassembled WGS sequence"/>
</dbReference>
<keyword evidence="8" id="KW-1133">Transmembrane helix</keyword>
<comment type="similarity">
    <text evidence="2">Belongs to the peptidase C19 family.</text>
</comment>
<dbReference type="InterPro" id="IPR001394">
    <property type="entry name" value="Peptidase_C19_UCH"/>
</dbReference>
<evidence type="ECO:0000256" key="6">
    <source>
        <dbReference type="ARBA" id="ARBA00022801"/>
    </source>
</evidence>
<dbReference type="Pfam" id="PF00443">
    <property type="entry name" value="UCH"/>
    <property type="match status" value="1"/>
</dbReference>
<name>X6MKF1_RETFI</name>
<feature type="non-terminal residue" evidence="10">
    <location>
        <position position="1"/>
    </location>
</feature>
<keyword evidence="4" id="KW-0645">Protease</keyword>
<dbReference type="Gene3D" id="3.90.70.10">
    <property type="entry name" value="Cysteine proteinases"/>
    <property type="match status" value="1"/>
</dbReference>
<dbReference type="EC" id="3.4.19.12" evidence="3"/>
<dbReference type="GO" id="GO:0016579">
    <property type="term" value="P:protein deubiquitination"/>
    <property type="evidence" value="ECO:0007669"/>
    <property type="project" value="InterPro"/>
</dbReference>
<dbReference type="AlphaFoldDB" id="X6MKF1"/>
<evidence type="ECO:0000256" key="8">
    <source>
        <dbReference type="SAM" id="Phobius"/>
    </source>
</evidence>
<protein>
    <recommendedName>
        <fullName evidence="3">ubiquitinyl hydrolase 1</fullName>
        <ecNumber evidence="3">3.4.19.12</ecNumber>
    </recommendedName>
</protein>
<dbReference type="GO" id="GO:0004843">
    <property type="term" value="F:cysteine-type deubiquitinase activity"/>
    <property type="evidence" value="ECO:0007669"/>
    <property type="project" value="UniProtKB-EC"/>
</dbReference>
<dbReference type="PANTHER" id="PTHR21646">
    <property type="entry name" value="UBIQUITIN CARBOXYL-TERMINAL HYDROLASE"/>
    <property type="match status" value="1"/>
</dbReference>
<sequence>LNHELDPDTVLAMLPDCGDRQAYKAYILRDWNKEVSKEDMETKNLRLQLGKVVFCPPESFLKEENADHGKVIYQRLFQWTPDLLKKAWEKENLQIKLNIRNPRPLKPNNADKETKTSEDTLEIVDEPILDLTEEEWTQIFNHLPYRLLLLPYHSYSFKTTKLQPVPIAPMDQLFLQVVDSKYRKDGFNFAIEWQNDYYEGDGCAKSLFNKVLLLLFFFSIMCLFVLVAKHRSYEDFEQHLKTKKKSGVLTLYDCIDAWCAEEKLTKSDTWFCNKCNKHMEAMKKLDIWSFPEILIVHLKRFQVLNRSGRGEKISALVDFPVRGLDLSKYVIDTELQSKPIYDLYAVSVKNFFFFGLVCHSGGLGGGHYTAYALNSKTDRWYYFNDSTVKPAKISEIVDSSAYVLFYKKCH</sequence>
<dbReference type="PANTHER" id="PTHR21646:SF24">
    <property type="entry name" value="UBIQUITIN CARBOXYL-TERMINAL HYDROLASE"/>
    <property type="match status" value="1"/>
</dbReference>
<comment type="catalytic activity">
    <reaction evidence="1">
        <text>Thiol-dependent hydrolysis of ester, thioester, amide, peptide and isopeptide bonds formed by the C-terminal Gly of ubiquitin (a 76-residue protein attached to proteins as an intracellular targeting signal).</text>
        <dbReference type="EC" id="3.4.19.12"/>
    </reaction>
</comment>
<dbReference type="OrthoDB" id="292964at2759"/>
<feature type="transmembrane region" description="Helical" evidence="8">
    <location>
        <begin position="211"/>
        <end position="228"/>
    </location>
</feature>
<evidence type="ECO:0000313" key="11">
    <source>
        <dbReference type="Proteomes" id="UP000023152"/>
    </source>
</evidence>
<evidence type="ECO:0000256" key="3">
    <source>
        <dbReference type="ARBA" id="ARBA00012759"/>
    </source>
</evidence>
<evidence type="ECO:0000256" key="7">
    <source>
        <dbReference type="ARBA" id="ARBA00022807"/>
    </source>
</evidence>
<evidence type="ECO:0000256" key="1">
    <source>
        <dbReference type="ARBA" id="ARBA00000707"/>
    </source>
</evidence>
<keyword evidence="5" id="KW-0833">Ubl conjugation pathway</keyword>
<dbReference type="InterPro" id="IPR028889">
    <property type="entry name" value="USP"/>
</dbReference>
<dbReference type="InterPro" id="IPR050185">
    <property type="entry name" value="Ub_carboxyl-term_hydrolase"/>
</dbReference>
<dbReference type="CDD" id="cd02674">
    <property type="entry name" value="Peptidase_C19R"/>
    <property type="match status" value="1"/>
</dbReference>
<dbReference type="PROSITE" id="PS50235">
    <property type="entry name" value="USP_3"/>
    <property type="match status" value="1"/>
</dbReference>
<evidence type="ECO:0000256" key="5">
    <source>
        <dbReference type="ARBA" id="ARBA00022786"/>
    </source>
</evidence>
<keyword evidence="8" id="KW-0472">Membrane</keyword>
<evidence type="ECO:0000256" key="2">
    <source>
        <dbReference type="ARBA" id="ARBA00009085"/>
    </source>
</evidence>
<proteinExistence type="inferred from homology"/>
<dbReference type="EMBL" id="ASPP01020544">
    <property type="protein sequence ID" value="ETO13550.1"/>
    <property type="molecule type" value="Genomic_DNA"/>
</dbReference>
<keyword evidence="7" id="KW-0788">Thiol protease</keyword>
<reference evidence="10 11" key="1">
    <citation type="journal article" date="2013" name="Curr. Biol.">
        <title>The Genome of the Foraminiferan Reticulomyxa filosa.</title>
        <authorList>
            <person name="Glockner G."/>
            <person name="Hulsmann N."/>
            <person name="Schleicher M."/>
            <person name="Noegel A.A."/>
            <person name="Eichinger L."/>
            <person name="Gallinger C."/>
            <person name="Pawlowski J."/>
            <person name="Sierra R."/>
            <person name="Euteneuer U."/>
            <person name="Pillet L."/>
            <person name="Moustafa A."/>
            <person name="Platzer M."/>
            <person name="Groth M."/>
            <person name="Szafranski K."/>
            <person name="Schliwa M."/>
        </authorList>
    </citation>
    <scope>NUCLEOTIDE SEQUENCE [LARGE SCALE GENOMIC DNA]</scope>
</reference>
<comment type="caution">
    <text evidence="10">The sequence shown here is derived from an EMBL/GenBank/DDBJ whole genome shotgun (WGS) entry which is preliminary data.</text>
</comment>